<dbReference type="AlphaFoldDB" id="A0ABD3AC07"/>
<protein>
    <submittedName>
        <fullName evidence="1">Uncharacterized protein</fullName>
    </submittedName>
</protein>
<evidence type="ECO:0000313" key="2">
    <source>
        <dbReference type="Proteomes" id="UP001630127"/>
    </source>
</evidence>
<dbReference type="Gene3D" id="2.40.70.10">
    <property type="entry name" value="Acid Proteases"/>
    <property type="match status" value="1"/>
</dbReference>
<dbReference type="InterPro" id="IPR021109">
    <property type="entry name" value="Peptidase_aspartic_dom_sf"/>
</dbReference>
<accession>A0ABD3AC07</accession>
<dbReference type="EMBL" id="JBJUIK010000004">
    <property type="protein sequence ID" value="KAL3529209.1"/>
    <property type="molecule type" value="Genomic_DNA"/>
</dbReference>
<dbReference type="Proteomes" id="UP001630127">
    <property type="component" value="Unassembled WGS sequence"/>
</dbReference>
<comment type="caution">
    <text evidence="1">The sequence shown here is derived from an EMBL/GenBank/DDBJ whole genome shotgun (WGS) entry which is preliminary data.</text>
</comment>
<evidence type="ECO:0000313" key="1">
    <source>
        <dbReference type="EMBL" id="KAL3529209.1"/>
    </source>
</evidence>
<gene>
    <name evidence="1" type="ORF">ACH5RR_008531</name>
</gene>
<name>A0ABD3AC07_9GENT</name>
<organism evidence="1 2">
    <name type="scientific">Cinchona calisaya</name>
    <dbReference type="NCBI Taxonomy" id="153742"/>
    <lineage>
        <taxon>Eukaryota</taxon>
        <taxon>Viridiplantae</taxon>
        <taxon>Streptophyta</taxon>
        <taxon>Embryophyta</taxon>
        <taxon>Tracheophyta</taxon>
        <taxon>Spermatophyta</taxon>
        <taxon>Magnoliopsida</taxon>
        <taxon>eudicotyledons</taxon>
        <taxon>Gunneridae</taxon>
        <taxon>Pentapetalae</taxon>
        <taxon>asterids</taxon>
        <taxon>lamiids</taxon>
        <taxon>Gentianales</taxon>
        <taxon>Rubiaceae</taxon>
        <taxon>Cinchonoideae</taxon>
        <taxon>Cinchoneae</taxon>
        <taxon>Cinchona</taxon>
    </lineage>
</organism>
<proteinExistence type="predicted"/>
<keyword evidence="2" id="KW-1185">Reference proteome</keyword>
<reference evidence="1 2" key="1">
    <citation type="submission" date="2024-11" db="EMBL/GenBank/DDBJ databases">
        <title>A near-complete genome assembly of Cinchona calisaya.</title>
        <authorList>
            <person name="Lian D.C."/>
            <person name="Zhao X.W."/>
            <person name="Wei L."/>
        </authorList>
    </citation>
    <scope>NUCLEOTIDE SEQUENCE [LARGE SCALE GENOMIC DNA]</scope>
    <source>
        <tissue evidence="1">Nenye</tissue>
    </source>
</reference>
<sequence length="114" mass="12947">MLCGRRLEKGTKGRDVFSKGDLPPAFKFNSPLYLEAKMNEGTIKRVLIDEGSSLNTLPPAMIQKLGISQKKIAQNSRWWFKHLLGYVNVDVYVGLLRSRVKFHVFDAPTSYGYP</sequence>